<keyword evidence="3" id="KW-1185">Reference proteome</keyword>
<organism evidence="2 3">
    <name type="scientific">Linum trigynum</name>
    <dbReference type="NCBI Taxonomy" id="586398"/>
    <lineage>
        <taxon>Eukaryota</taxon>
        <taxon>Viridiplantae</taxon>
        <taxon>Streptophyta</taxon>
        <taxon>Embryophyta</taxon>
        <taxon>Tracheophyta</taxon>
        <taxon>Spermatophyta</taxon>
        <taxon>Magnoliopsida</taxon>
        <taxon>eudicotyledons</taxon>
        <taxon>Gunneridae</taxon>
        <taxon>Pentapetalae</taxon>
        <taxon>rosids</taxon>
        <taxon>fabids</taxon>
        <taxon>Malpighiales</taxon>
        <taxon>Linaceae</taxon>
        <taxon>Linum</taxon>
    </lineage>
</organism>
<dbReference type="AlphaFoldDB" id="A0AAV2EYL5"/>
<evidence type="ECO:0000256" key="1">
    <source>
        <dbReference type="SAM" id="MobiDB-lite"/>
    </source>
</evidence>
<protein>
    <submittedName>
        <fullName evidence="2">Uncharacterized protein</fullName>
    </submittedName>
</protein>
<name>A0AAV2EYL5_9ROSI</name>
<reference evidence="2 3" key="1">
    <citation type="submission" date="2024-04" db="EMBL/GenBank/DDBJ databases">
        <authorList>
            <person name="Fracassetti M."/>
        </authorList>
    </citation>
    <scope>NUCLEOTIDE SEQUENCE [LARGE SCALE GENOMIC DNA]</scope>
</reference>
<gene>
    <name evidence="2" type="ORF">LTRI10_LOCUS31822</name>
</gene>
<dbReference type="Proteomes" id="UP001497516">
    <property type="component" value="Chromosome 5"/>
</dbReference>
<evidence type="ECO:0000313" key="3">
    <source>
        <dbReference type="Proteomes" id="UP001497516"/>
    </source>
</evidence>
<accession>A0AAV2EYL5</accession>
<sequence>MFQDTTPPRKKATAAAPSRHTNLHHPSVIGENFIAAAAVQSNSVAVPNPSQPLVFFIFSINFASSRCNVSPARLSPHSPSPWKVVSLTIQTRRLSFRFTIDEELPTRLIIIKK</sequence>
<proteinExistence type="predicted"/>
<dbReference type="EMBL" id="OZ034818">
    <property type="protein sequence ID" value="CAL1391076.1"/>
    <property type="molecule type" value="Genomic_DNA"/>
</dbReference>
<feature type="region of interest" description="Disordered" evidence="1">
    <location>
        <begin position="1"/>
        <end position="24"/>
    </location>
</feature>
<evidence type="ECO:0000313" key="2">
    <source>
        <dbReference type="EMBL" id="CAL1391076.1"/>
    </source>
</evidence>